<evidence type="ECO:0000256" key="7">
    <source>
        <dbReference type="ARBA" id="ARBA00023306"/>
    </source>
</evidence>
<dbReference type="SUPFAM" id="SSF47212">
    <property type="entry name" value="FKBP12-rapamycin-binding domain of FKBP-rapamycin-associated protein (FRAP)"/>
    <property type="match status" value="1"/>
</dbReference>
<dbReference type="InterPro" id="IPR026683">
    <property type="entry name" value="TOR_cat"/>
</dbReference>
<dbReference type="InterPro" id="IPR011990">
    <property type="entry name" value="TPR-like_helical_dom_sf"/>
</dbReference>
<keyword evidence="6 10" id="KW-0067">ATP-binding</keyword>
<dbReference type="Gene3D" id="1.10.1070.11">
    <property type="entry name" value="Phosphatidylinositol 3-/4-kinase, catalytic domain"/>
    <property type="match status" value="1"/>
</dbReference>
<dbReference type="Pfam" id="PF00454">
    <property type="entry name" value="PI3_PI4_kinase"/>
    <property type="match status" value="1"/>
</dbReference>
<keyword evidence="10" id="KW-0723">Serine/threonine-protein kinase</keyword>
<dbReference type="InterPro" id="IPR050517">
    <property type="entry name" value="DDR_Repair_Kinase"/>
</dbReference>
<dbReference type="PROSITE" id="PS51190">
    <property type="entry name" value="FATC"/>
    <property type="match status" value="1"/>
</dbReference>
<dbReference type="Pfam" id="PF23593">
    <property type="entry name" value="HEAT_ATR"/>
    <property type="match status" value="1"/>
</dbReference>
<evidence type="ECO:0000256" key="5">
    <source>
        <dbReference type="ARBA" id="ARBA00022777"/>
    </source>
</evidence>
<evidence type="ECO:0000256" key="3">
    <source>
        <dbReference type="ARBA" id="ARBA00022737"/>
    </source>
</evidence>
<feature type="domain" description="FAT" evidence="12">
    <location>
        <begin position="1417"/>
        <end position="1980"/>
    </location>
</feature>
<reference evidence="14 15" key="1">
    <citation type="submission" date="2015-01" db="EMBL/GenBank/DDBJ databases">
        <title>Evolution of Trichinella species and genotypes.</title>
        <authorList>
            <person name="Korhonen P.K."/>
            <person name="Edoardo P."/>
            <person name="Giuseppe L.R."/>
            <person name="Gasser R.B."/>
        </authorList>
    </citation>
    <scope>NUCLEOTIDE SEQUENCE [LARGE SCALE GENOMIC DNA]</scope>
    <source>
        <strain evidence="14">ISS120</strain>
    </source>
</reference>
<dbReference type="InterPro" id="IPR014009">
    <property type="entry name" value="PIK_FAT"/>
</dbReference>
<dbReference type="PANTHER" id="PTHR11139:SF9">
    <property type="entry name" value="SERINE_THREONINE-PROTEIN KINASE MTOR"/>
    <property type="match status" value="1"/>
</dbReference>
<dbReference type="SUPFAM" id="SSF48371">
    <property type="entry name" value="ARM repeat"/>
    <property type="match status" value="1"/>
</dbReference>
<evidence type="ECO:0000313" key="15">
    <source>
        <dbReference type="Proteomes" id="UP000054653"/>
    </source>
</evidence>
<keyword evidence="5 10" id="KW-0418">Kinase</keyword>
<dbReference type="GO" id="GO:0005737">
    <property type="term" value="C:cytoplasm"/>
    <property type="evidence" value="ECO:0007669"/>
    <property type="project" value="TreeGrafter"/>
</dbReference>
<keyword evidence="3" id="KW-0677">Repeat</keyword>
<dbReference type="GO" id="GO:0005524">
    <property type="term" value="F:ATP binding"/>
    <property type="evidence" value="ECO:0007669"/>
    <property type="project" value="UniProtKB-KW"/>
</dbReference>
<dbReference type="Pfam" id="PF02259">
    <property type="entry name" value="FAT"/>
    <property type="match status" value="1"/>
</dbReference>
<dbReference type="Proteomes" id="UP000054653">
    <property type="component" value="Unassembled WGS sequence"/>
</dbReference>
<dbReference type="Gene3D" id="1.20.120.150">
    <property type="entry name" value="FKBP12-rapamycin binding domain"/>
    <property type="match status" value="1"/>
</dbReference>
<dbReference type="OrthoDB" id="2250022at2759"/>
<dbReference type="PROSITE" id="PS51189">
    <property type="entry name" value="FAT"/>
    <property type="match status" value="1"/>
</dbReference>
<dbReference type="InterPro" id="IPR036940">
    <property type="entry name" value="PI3/4_kinase_cat_sf"/>
</dbReference>
<evidence type="ECO:0000313" key="14">
    <source>
        <dbReference type="EMBL" id="KRY52736.1"/>
    </source>
</evidence>
<dbReference type="OMA" id="MRQHSAK"/>
<dbReference type="GO" id="GO:0038202">
    <property type="term" value="P:TORC1 signaling"/>
    <property type="evidence" value="ECO:0007669"/>
    <property type="project" value="TreeGrafter"/>
</dbReference>
<dbReference type="InterPro" id="IPR003152">
    <property type="entry name" value="FATC_dom"/>
</dbReference>
<comment type="catalytic activity">
    <reaction evidence="9">
        <text>L-seryl-[protein] + ATP = O-phospho-L-seryl-[protein] + ADP + H(+)</text>
        <dbReference type="Rhea" id="RHEA:17989"/>
        <dbReference type="Rhea" id="RHEA-COMP:9863"/>
        <dbReference type="Rhea" id="RHEA-COMP:11604"/>
        <dbReference type="ChEBI" id="CHEBI:15378"/>
        <dbReference type="ChEBI" id="CHEBI:29999"/>
        <dbReference type="ChEBI" id="CHEBI:30616"/>
        <dbReference type="ChEBI" id="CHEBI:83421"/>
        <dbReference type="ChEBI" id="CHEBI:456216"/>
        <dbReference type="EC" id="2.7.11.1"/>
    </reaction>
</comment>
<gene>
    <name evidence="14" type="primary">Mtor</name>
    <name evidence="14" type="ORF">T03_11326</name>
</gene>
<evidence type="ECO:0000256" key="4">
    <source>
        <dbReference type="ARBA" id="ARBA00022741"/>
    </source>
</evidence>
<dbReference type="InterPro" id="IPR011009">
    <property type="entry name" value="Kinase-like_dom_sf"/>
</dbReference>
<evidence type="ECO:0000256" key="6">
    <source>
        <dbReference type="ARBA" id="ARBA00022840"/>
    </source>
</evidence>
<dbReference type="PANTHER" id="PTHR11139">
    <property type="entry name" value="ATAXIA TELANGIECTASIA MUTATED ATM -RELATED"/>
    <property type="match status" value="1"/>
</dbReference>
<dbReference type="GO" id="GO:0044877">
    <property type="term" value="F:protein-containing complex binding"/>
    <property type="evidence" value="ECO:0007669"/>
    <property type="project" value="InterPro"/>
</dbReference>
<dbReference type="STRING" id="45882.A0A0V1CTX1"/>
<dbReference type="SMART" id="SM01345">
    <property type="entry name" value="Rapamycin_bind"/>
    <property type="match status" value="1"/>
</dbReference>
<organism evidence="14 15">
    <name type="scientific">Trichinella britovi</name>
    <name type="common">Parasitic roundworm</name>
    <dbReference type="NCBI Taxonomy" id="45882"/>
    <lineage>
        <taxon>Eukaryota</taxon>
        <taxon>Metazoa</taxon>
        <taxon>Ecdysozoa</taxon>
        <taxon>Nematoda</taxon>
        <taxon>Enoplea</taxon>
        <taxon>Dorylaimia</taxon>
        <taxon>Trichinellida</taxon>
        <taxon>Trichinellidae</taxon>
        <taxon>Trichinella</taxon>
    </lineage>
</organism>
<feature type="domain" description="PI3K/PI4K catalytic" evidence="11">
    <location>
        <begin position="2154"/>
        <end position="2465"/>
    </location>
</feature>
<proteinExistence type="inferred from homology"/>
<dbReference type="GO" id="GO:0005634">
    <property type="term" value="C:nucleus"/>
    <property type="evidence" value="ECO:0007669"/>
    <property type="project" value="TreeGrafter"/>
</dbReference>
<name>A0A0V1CTX1_TRIBR</name>
<dbReference type="PROSITE" id="PS00916">
    <property type="entry name" value="PI3_4_KINASE_2"/>
    <property type="match status" value="1"/>
</dbReference>
<dbReference type="InterPro" id="IPR009076">
    <property type="entry name" value="FRB_dom"/>
</dbReference>
<dbReference type="InterPro" id="IPR024585">
    <property type="entry name" value="mTOR_dom"/>
</dbReference>
<dbReference type="InterPro" id="IPR057564">
    <property type="entry name" value="HEAT_ATR"/>
</dbReference>
<dbReference type="GO" id="GO:0106310">
    <property type="term" value="F:protein serine kinase activity"/>
    <property type="evidence" value="ECO:0007669"/>
    <property type="project" value="RHEA"/>
</dbReference>
<evidence type="ECO:0000256" key="1">
    <source>
        <dbReference type="ARBA" id="ARBA00011031"/>
    </source>
</evidence>
<dbReference type="EMBL" id="JYDI01000099">
    <property type="protein sequence ID" value="KRY52736.1"/>
    <property type="molecule type" value="Genomic_DNA"/>
</dbReference>
<evidence type="ECO:0000256" key="2">
    <source>
        <dbReference type="ARBA" id="ARBA00022679"/>
    </source>
</evidence>
<dbReference type="FunFam" id="1.20.120.150:FF:000001">
    <property type="entry name" value="Serine/threonine-protein kinase TOR"/>
    <property type="match status" value="1"/>
</dbReference>
<feature type="domain" description="FATC" evidence="13">
    <location>
        <begin position="2494"/>
        <end position="2526"/>
    </location>
</feature>
<dbReference type="Pfam" id="PF08771">
    <property type="entry name" value="FRB_dom"/>
    <property type="match status" value="1"/>
</dbReference>
<dbReference type="SMART" id="SM01346">
    <property type="entry name" value="DUF3385"/>
    <property type="match status" value="1"/>
</dbReference>
<keyword evidence="15" id="KW-1185">Reference proteome</keyword>
<dbReference type="GO" id="GO:0045893">
    <property type="term" value="P:positive regulation of DNA-templated transcription"/>
    <property type="evidence" value="ECO:0007669"/>
    <property type="project" value="UniProtKB-ARBA"/>
</dbReference>
<dbReference type="GO" id="GO:2000243">
    <property type="term" value="P:positive regulation of reproductive process"/>
    <property type="evidence" value="ECO:0007669"/>
    <property type="project" value="UniProtKB-ARBA"/>
</dbReference>
<dbReference type="InterPro" id="IPR016024">
    <property type="entry name" value="ARM-type_fold"/>
</dbReference>
<dbReference type="Gene3D" id="1.25.40.10">
    <property type="entry name" value="Tetratricopeptide repeat domain"/>
    <property type="match status" value="1"/>
</dbReference>
<dbReference type="GO" id="GO:0031931">
    <property type="term" value="C:TORC1 complex"/>
    <property type="evidence" value="ECO:0007669"/>
    <property type="project" value="TreeGrafter"/>
</dbReference>
<dbReference type="Pfam" id="PF11865">
    <property type="entry name" value="mTOR_dom"/>
    <property type="match status" value="1"/>
</dbReference>
<dbReference type="GO" id="GO:0031932">
    <property type="term" value="C:TORC2 complex"/>
    <property type="evidence" value="ECO:0007669"/>
    <property type="project" value="UniProtKB-ARBA"/>
</dbReference>
<evidence type="ECO:0000259" key="12">
    <source>
        <dbReference type="PROSITE" id="PS51189"/>
    </source>
</evidence>
<protein>
    <recommendedName>
        <fullName evidence="10">Serine/threonine-protein kinase TOR</fullName>
        <ecNumber evidence="10">2.7.11.1</ecNumber>
    </recommendedName>
</protein>
<dbReference type="InterPro" id="IPR036738">
    <property type="entry name" value="FRB_sf"/>
</dbReference>
<comment type="similarity">
    <text evidence="1 10">Belongs to the PI3/PI4-kinase family.</text>
</comment>
<accession>A0A0V1CTX1</accession>
<dbReference type="SUPFAM" id="SSF56112">
    <property type="entry name" value="Protein kinase-like (PK-like)"/>
    <property type="match status" value="1"/>
</dbReference>
<keyword evidence="2 10" id="KW-0808">Transferase</keyword>
<dbReference type="CDD" id="cd05169">
    <property type="entry name" value="PIKKc_TOR"/>
    <property type="match status" value="1"/>
</dbReference>
<comment type="catalytic activity">
    <reaction evidence="8 10">
        <text>L-threonyl-[protein] + ATP = O-phospho-L-threonyl-[protein] + ADP + H(+)</text>
        <dbReference type="Rhea" id="RHEA:46608"/>
        <dbReference type="Rhea" id="RHEA-COMP:11060"/>
        <dbReference type="Rhea" id="RHEA-COMP:11605"/>
        <dbReference type="ChEBI" id="CHEBI:15378"/>
        <dbReference type="ChEBI" id="CHEBI:30013"/>
        <dbReference type="ChEBI" id="CHEBI:30616"/>
        <dbReference type="ChEBI" id="CHEBI:61977"/>
        <dbReference type="ChEBI" id="CHEBI:456216"/>
        <dbReference type="EC" id="2.7.11.1"/>
    </reaction>
</comment>
<dbReference type="GO" id="GO:0010605">
    <property type="term" value="P:negative regulation of macromolecule metabolic process"/>
    <property type="evidence" value="ECO:0007669"/>
    <property type="project" value="UniProtKB-ARBA"/>
</dbReference>
<dbReference type="InterPro" id="IPR000403">
    <property type="entry name" value="PI3/4_kinase_cat_dom"/>
</dbReference>
<dbReference type="GO" id="GO:0045930">
    <property type="term" value="P:negative regulation of mitotic cell cycle"/>
    <property type="evidence" value="ECO:0007669"/>
    <property type="project" value="UniProtKB-ARBA"/>
</dbReference>
<evidence type="ECO:0000256" key="9">
    <source>
        <dbReference type="ARBA" id="ARBA00048679"/>
    </source>
</evidence>
<dbReference type="Pfam" id="PF02260">
    <property type="entry name" value="FATC"/>
    <property type="match status" value="1"/>
</dbReference>
<keyword evidence="4 10" id="KW-0547">Nucleotide-binding</keyword>
<evidence type="ECO:0000256" key="8">
    <source>
        <dbReference type="ARBA" id="ARBA00047899"/>
    </source>
</evidence>
<dbReference type="InterPro" id="IPR003151">
    <property type="entry name" value="PIK-rel_kinase_FAT"/>
</dbReference>
<dbReference type="PROSITE" id="PS50290">
    <property type="entry name" value="PI3_4_KINASE_3"/>
    <property type="match status" value="1"/>
</dbReference>
<dbReference type="Gene3D" id="1.25.10.10">
    <property type="entry name" value="Leucine-rich Repeat Variant"/>
    <property type="match status" value="3"/>
</dbReference>
<evidence type="ECO:0000259" key="11">
    <source>
        <dbReference type="PROSITE" id="PS50290"/>
    </source>
</evidence>
<sequence>MLLTTSTKKSKTRPIAHQIRPPPISAICFRTSVLCHRSSGSNVAATVAQITENDAEYINSFFCIKMTAPAEYFLQRLCTKDEFARIQAAYDLYWYVKCELTEVPQEVANAFREKFDFIIPELLTSNISGERSAAIYAIACLAQGDASFSNVAPTNLRQTNPAGVASIRFHRYTHYLRNILPSSDANLVQLAVRAGAHLALRLSNLYTTEYVYFELKRATEWLQSASTDRTDNRLSAVIVMKELAYIAPTFFYQHTPHFFDCIFEALMDGKVQIRERAAEAIRAALVVTTQRETKLEQKIHWHKQCYNEANRFFEEARSSHANVREDRVHGGLLVLNELLRNANSRWERIIQELAESNISRSAILAHSQELPKDFDFKERFTDLQEDVIAPLVSPSYFMNYESRNCRLKIAEEFNEICSNVTWCCSSTKASYNVQLQLALLCRLAAFDPQKFLAINFDDAVNYLWSCMTREKLRPDCLVAIGLFFMALKEEMVPYLPKVFDFLNSCLPTKESLNLKKRPVVVDTELFTCVTLIVRAVGSPLESFLKPMIEPMVLTGLSPNLKLACYEITTKIPSLKKIIEQGLLEQIYSVLLQQKMPNLLTLLQPIEPPTKPVVVTDPHITSLALTILGTFPFQRFSLESFLRFIPEGYFANECYEIRLEAVRCCCQILLPFVSTLTPEQSAAHNVSLLQMVNEVIKKFLDRRIRLMAFQCLTDSNAFCLHLAQDEVLKLIMMGLQDEDCSVREKIIHLLGKLTNVNPAYCVPALRRILMQIIEEMSLSGLSRNEEQSARLFSCLVRCAPNFVKPYAKTAFEVLLPKLKDSDTNGDVVVSFLRALGDLVELMPDKIEGYLDALLPVLIQLAQDTVSAGKRKAILIEYFTNASMWALSKVIECTGFAVEPHKRYQDLLDLLLRTLKSEQSPDIRRETIRLIGFIGALDPYKQKALHTAVDLASNCTGLALSLPHIKDITDRRLEILQWFHWERCSLEQFYPTFAIINLMSILSDSTYNQQLLTAAVHSLVFIYYSLNDKGLTALDQVFPTLVNIIRNSDPSMREFLFQQLGYLVSVVKHHVRPFLDDIFSLIRDFWTTKTQMRLTIILLVEQLAAALGSQFKPYAASIIPSMLRIFLHDTSVGRSVTSKLLDAFKKTSFILEDHFHLLLPPILSLAENVEVPIDVRRSAIETIDVFGETTSLSNFACRTVQTMVRVIDSEPELRFAAMDLFCTLILHLGEDFLPFCRVIDPCLERNDVVHERYISLILKTMEIGKINPTEEKFYKAMVRGRRCLLAKQQQVMQIEVRKVVCNVEQLRKIWLTNRCVSKEDWIAWLKRFSIQLLKESPVPALRSCYSVAVNHYQLASDLFNSAFASCWPELNETYQDELIETLQLALSASECPEIIQAILNLAEFIDHTEKGPLPIDPKLLGEKALETRAFAKALRCKEAEFYNEVTPEVLESLISINNMLQLRESSIGIVEIVRKRGIKVKDTERWYEKLNDWDKALEAYEAKQNQFPDDMELTLGRMRCLEALGNWSKVNEIVEKKWQSSTVEYKEKMAHIATCSAWGLGKWEAMQDYIAEISQSTVEGCFYRAVLAVHHQNFCEAQFRIDQARDLLDNELTAMLSESYSRAYDSIVMVQMLSELEETIDAKRNPEKRRIVPSVWWNRLQGCQRSVEDWQRILQVRSLVLTPDEMRQMLLKFASLCRKSGKLAVSRRTILTLMDCDPDSCAPIKLPFERPEVCYAYCKQLNCEGRRDLALSQLQLLLEYGFKKPATLPAELLSLKARCFLKLGQWSEQNLINEDSPNVEVMQHYMYATELDSKAYKPWNALACANFNALLYYRQRAPIPLIQCQNDSGDSPLKPLNPNLLVPGTVPDDSVITMYAVQAVKCFCRAVMLCHGNSLQDTLRQAFIQLLTLWFDYGHIPEVYDTLISRIKTVRVETWLQVIPQLIARIDTPRHFVSHLIIEILMDIGKNHPQALIYPLTVASKSSSSARRQAADRVLKHMSDHSPNLVQQASMVSDELVRVAILWHELWHEALEEASRLFFSDRNVKGMLDLLNPLHALIERGATTMKEQSFNQAYYRDLKEAQELCIKFRQRGNLRDVTQAWDLYYNVFRRITKQLPLLSALDLQYVSPKLLKCKNLELAVPGTYDPSRPLVCIQSVQRSLQVIASKQRPRKICINGSDGQEYWFLLKGHEDTRQDERVMQLFGLVNTILLQNPTTCRLNLTIQRYSVIPLSPNSGLIGWVPNCDTLHALLRDYREKKKILLNLEHRIMQRVAPDYDHLPLMQKVEVFEFALEHTPGDDLQKILWLKSPNSEVWFDRRTNYTRSLATMSMVGYILGLGDRHPSNLMLERMSGKIVHIDFGDCFEVAINREKFPEKIPFRLTRMLINAMEVTGVEGNFRLTCEKVMSTLRANRESIMAVLEAFVYDPLFSWKLIEREQFERKTKNVSLSDDDAISLLSGGPGFQPSEFVSRKALDIIQRIRDKLTGRDFSSACPTTSKSLTVQAQVDLLIQQALSHENLCQCYIGWCPFW</sequence>
<keyword evidence="7" id="KW-0131">Cell cycle</keyword>
<dbReference type="Gene3D" id="3.30.1010.10">
    <property type="entry name" value="Phosphatidylinositol 3-kinase Catalytic Subunit, Chain A, domain 4"/>
    <property type="match status" value="1"/>
</dbReference>
<dbReference type="GO" id="GO:0004674">
    <property type="term" value="F:protein serine/threonine kinase activity"/>
    <property type="evidence" value="ECO:0007669"/>
    <property type="project" value="UniProtKB-KW"/>
</dbReference>
<evidence type="ECO:0000259" key="13">
    <source>
        <dbReference type="PROSITE" id="PS51190"/>
    </source>
</evidence>
<comment type="caution">
    <text evidence="14">The sequence shown here is derived from an EMBL/GenBank/DDBJ whole genome shotgun (WGS) entry which is preliminary data.</text>
</comment>
<dbReference type="FunFam" id="1.10.1070.11:FF:000007">
    <property type="entry name" value="Serine/threonine-protein kinase TOR"/>
    <property type="match status" value="1"/>
</dbReference>
<dbReference type="GO" id="GO:0045787">
    <property type="term" value="P:positive regulation of cell cycle"/>
    <property type="evidence" value="ECO:0007669"/>
    <property type="project" value="UniProtKB-ARBA"/>
</dbReference>
<evidence type="ECO:0000256" key="10">
    <source>
        <dbReference type="RuleBase" id="RU364109"/>
    </source>
</evidence>
<dbReference type="InterPro" id="IPR018936">
    <property type="entry name" value="PI3/4_kinase_CS"/>
</dbReference>
<dbReference type="FunFam" id="3.30.1010.10:FF:000004">
    <property type="entry name" value="Serine/threonine-protein kinase TOR"/>
    <property type="match status" value="1"/>
</dbReference>
<dbReference type="EC" id="2.7.11.1" evidence="10"/>
<dbReference type="GO" id="GO:0016242">
    <property type="term" value="P:negative regulation of macroautophagy"/>
    <property type="evidence" value="ECO:0007669"/>
    <property type="project" value="TreeGrafter"/>
</dbReference>
<dbReference type="InterPro" id="IPR011989">
    <property type="entry name" value="ARM-like"/>
</dbReference>
<dbReference type="SMART" id="SM00146">
    <property type="entry name" value="PI3Kc"/>
    <property type="match status" value="1"/>
</dbReference>
<dbReference type="SMART" id="SM01343">
    <property type="entry name" value="FATC"/>
    <property type="match status" value="1"/>
</dbReference>